<sequence length="163" mass="18575">MKTAGVVAFAFGIPETILANQHIAEIASKKARELNGSIYTQLDIRVEDGIPVEHTEEEPGSPPPTLRIARGAVRWAIRLGLTELWIVAAKPHLWRALRDIHQAVREAGARVEIYVCKEIEQYPEDSWFCPDSAQERVRSRKAWDKQENILKLMPFFVYKRVAS</sequence>
<dbReference type="Proteomes" id="UP000177480">
    <property type="component" value="Unassembled WGS sequence"/>
</dbReference>
<dbReference type="EMBL" id="MHNK01000022">
    <property type="protein sequence ID" value="OGZ42780.1"/>
    <property type="molecule type" value="Genomic_DNA"/>
</dbReference>
<comment type="caution">
    <text evidence="1">The sequence shown here is derived from an EMBL/GenBank/DDBJ whole genome shotgun (WGS) entry which is preliminary data.</text>
</comment>
<protein>
    <submittedName>
        <fullName evidence="1">Uncharacterized protein</fullName>
    </submittedName>
</protein>
<evidence type="ECO:0000313" key="1">
    <source>
        <dbReference type="EMBL" id="OGZ42780.1"/>
    </source>
</evidence>
<proteinExistence type="predicted"/>
<dbReference type="AlphaFoldDB" id="A0A1G2FYU2"/>
<evidence type="ECO:0000313" key="2">
    <source>
        <dbReference type="Proteomes" id="UP000177480"/>
    </source>
</evidence>
<accession>A0A1G2FYU2</accession>
<reference evidence="1 2" key="1">
    <citation type="journal article" date="2016" name="Nat. Commun.">
        <title>Thousands of microbial genomes shed light on interconnected biogeochemical processes in an aquifer system.</title>
        <authorList>
            <person name="Anantharaman K."/>
            <person name="Brown C.T."/>
            <person name="Hug L.A."/>
            <person name="Sharon I."/>
            <person name="Castelle C.J."/>
            <person name="Probst A.J."/>
            <person name="Thomas B.C."/>
            <person name="Singh A."/>
            <person name="Wilkins M.J."/>
            <person name="Karaoz U."/>
            <person name="Brodie E.L."/>
            <person name="Williams K.H."/>
            <person name="Hubbard S.S."/>
            <person name="Banfield J.F."/>
        </authorList>
    </citation>
    <scope>NUCLEOTIDE SEQUENCE [LARGE SCALE GENOMIC DNA]</scope>
</reference>
<organism evidence="1 2">
    <name type="scientific">Candidatus Ryanbacteria bacterium RIFCSPHIGHO2_01_FULL_45_22</name>
    <dbReference type="NCBI Taxonomy" id="1802114"/>
    <lineage>
        <taxon>Bacteria</taxon>
        <taxon>Candidatus Ryaniibacteriota</taxon>
    </lineage>
</organism>
<gene>
    <name evidence="1" type="ORF">A2719_02055</name>
</gene>
<name>A0A1G2FYU2_9BACT</name>